<evidence type="ECO:0000313" key="1">
    <source>
        <dbReference type="EMBL" id="TWP52287.1"/>
    </source>
</evidence>
<reference evidence="1 2" key="1">
    <citation type="submission" date="2019-07" db="EMBL/GenBank/DDBJ databases">
        <title>Lentzea xizangensis sp. nov., isolated from Qinghai-Tibetan Plateau Soils.</title>
        <authorList>
            <person name="Huang J."/>
        </authorList>
    </citation>
    <scope>NUCLEOTIDE SEQUENCE [LARGE SCALE GENOMIC DNA]</scope>
    <source>
        <strain evidence="1 2">FXJ1.1311</strain>
    </source>
</reference>
<name>A0A563EX33_9PSEU</name>
<gene>
    <name evidence="1" type="ORF">FKR81_12030</name>
</gene>
<proteinExistence type="predicted"/>
<dbReference type="OrthoDB" id="3698918at2"/>
<keyword evidence="2" id="KW-1185">Reference proteome</keyword>
<evidence type="ECO:0000313" key="2">
    <source>
        <dbReference type="Proteomes" id="UP000316639"/>
    </source>
</evidence>
<dbReference type="RefSeq" id="WP_146351082.1">
    <property type="nucleotide sequence ID" value="NZ_VOBR01000006.1"/>
</dbReference>
<dbReference type="EMBL" id="VOBR01000006">
    <property type="protein sequence ID" value="TWP52287.1"/>
    <property type="molecule type" value="Genomic_DNA"/>
</dbReference>
<dbReference type="Proteomes" id="UP000316639">
    <property type="component" value="Unassembled WGS sequence"/>
</dbReference>
<comment type="caution">
    <text evidence="1">The sequence shown here is derived from an EMBL/GenBank/DDBJ whole genome shotgun (WGS) entry which is preliminary data.</text>
</comment>
<organism evidence="1 2">
    <name type="scientific">Lentzea tibetensis</name>
    <dbReference type="NCBI Taxonomy" id="2591470"/>
    <lineage>
        <taxon>Bacteria</taxon>
        <taxon>Bacillati</taxon>
        <taxon>Actinomycetota</taxon>
        <taxon>Actinomycetes</taxon>
        <taxon>Pseudonocardiales</taxon>
        <taxon>Pseudonocardiaceae</taxon>
        <taxon>Lentzea</taxon>
    </lineage>
</organism>
<dbReference type="AlphaFoldDB" id="A0A563EX33"/>
<sequence length="101" mass="10937">MHVVDVRRASGGLRLLVRPVAARQWSARLPYPRAGQLIEAIRDSHACAVPEVSLRYQPEAGTGEATLACGQTEVLLDAAEVAVLLDCLRAHMPDRMKPLPG</sequence>
<accession>A0A563EX33</accession>
<protein>
    <submittedName>
        <fullName evidence="1">Uncharacterized protein</fullName>
    </submittedName>
</protein>